<keyword evidence="2" id="KW-1185">Reference proteome</keyword>
<reference evidence="1 2" key="1">
    <citation type="submission" date="2014-08" db="EMBL/GenBank/DDBJ databases">
        <authorList>
            <person name="den Bakker H.C."/>
        </authorList>
    </citation>
    <scope>NUCLEOTIDE SEQUENCE [LARGE SCALE GENOMIC DNA]</scope>
    <source>
        <strain evidence="1 2">DSM 18334</strain>
    </source>
</reference>
<dbReference type="Pfam" id="PF08863">
    <property type="entry name" value="YolD"/>
    <property type="match status" value="1"/>
</dbReference>
<proteinExistence type="predicted"/>
<accession>A0A098M3S8</accession>
<dbReference type="PANTHER" id="PTHR40051:SF1">
    <property type="entry name" value="YOLD-LIKE FAMILY PROTEIN"/>
    <property type="match status" value="1"/>
</dbReference>
<dbReference type="OrthoDB" id="2628331at2"/>
<reference evidence="1 2" key="2">
    <citation type="submission" date="2014-10" db="EMBL/GenBank/DDBJ databases">
        <title>Comparative genomics of the Paenibacillus odorifer group.</title>
        <authorList>
            <person name="Tsai Y.-C."/>
            <person name="Martin N."/>
            <person name="Korlach J."/>
            <person name="Wiedmann M."/>
        </authorList>
    </citation>
    <scope>NUCLEOTIDE SEQUENCE [LARGE SCALE GENOMIC DNA]</scope>
    <source>
        <strain evidence="1 2">DSM 18334</strain>
    </source>
</reference>
<evidence type="ECO:0000313" key="2">
    <source>
        <dbReference type="Proteomes" id="UP000029734"/>
    </source>
</evidence>
<dbReference type="AlphaFoldDB" id="A0A098M3S8"/>
<comment type="caution">
    <text evidence="1">The sequence shown here is derived from an EMBL/GenBank/DDBJ whole genome shotgun (WGS) entry which is preliminary data.</text>
</comment>
<organism evidence="1 2">
    <name type="scientific">Paenibacillus wynnii</name>
    <dbReference type="NCBI Taxonomy" id="268407"/>
    <lineage>
        <taxon>Bacteria</taxon>
        <taxon>Bacillati</taxon>
        <taxon>Bacillota</taxon>
        <taxon>Bacilli</taxon>
        <taxon>Bacillales</taxon>
        <taxon>Paenibacillaceae</taxon>
        <taxon>Paenibacillus</taxon>
    </lineage>
</organism>
<dbReference type="Proteomes" id="UP000029734">
    <property type="component" value="Unassembled WGS sequence"/>
</dbReference>
<dbReference type="RefSeq" id="WP_036653898.1">
    <property type="nucleotide sequence ID" value="NZ_JQCR01000003.1"/>
</dbReference>
<sequence>MSRKLESIWDCSRMVMPEHKQRIIREEREQVQRVKPELDPQAIDEIEQAIAQSIENHSPITLTLYHPKCDKDIRGIVMSVDRQMRQIKVRWSEDDWDWIKLDDVISAAT</sequence>
<evidence type="ECO:0008006" key="3">
    <source>
        <dbReference type="Google" id="ProtNLM"/>
    </source>
</evidence>
<evidence type="ECO:0000313" key="1">
    <source>
        <dbReference type="EMBL" id="KGE16242.1"/>
    </source>
</evidence>
<dbReference type="eggNOG" id="ENOG502ZTKZ">
    <property type="taxonomic scope" value="Bacteria"/>
</dbReference>
<name>A0A098M3S8_9BACL</name>
<dbReference type="EMBL" id="JQCR01000003">
    <property type="protein sequence ID" value="KGE16242.1"/>
    <property type="molecule type" value="Genomic_DNA"/>
</dbReference>
<dbReference type="InterPro" id="IPR014962">
    <property type="entry name" value="YolD"/>
</dbReference>
<gene>
    <name evidence="1" type="ORF">PWYN_15895</name>
</gene>
<dbReference type="STRING" id="268407.PWYN_15895"/>
<protein>
    <recommendedName>
        <fullName evidence="3">YolD-like protein</fullName>
    </recommendedName>
</protein>
<dbReference type="PANTHER" id="PTHR40051">
    <property type="entry name" value="IG HYPOTHETICAL 15966"/>
    <property type="match status" value="1"/>
</dbReference>